<protein>
    <submittedName>
        <fullName evidence="2">Uncharacterized protein</fullName>
    </submittedName>
</protein>
<keyword evidence="3" id="KW-1185">Reference proteome</keyword>
<accession>A0A151NK76</accession>
<gene>
    <name evidence="2" type="ORF">Y1Q_0008911</name>
</gene>
<feature type="signal peptide" evidence="1">
    <location>
        <begin position="1"/>
        <end position="25"/>
    </location>
</feature>
<dbReference type="Proteomes" id="UP000050525">
    <property type="component" value="Unassembled WGS sequence"/>
</dbReference>
<feature type="chain" id="PRO_5007586136" evidence="1">
    <location>
        <begin position="26"/>
        <end position="193"/>
    </location>
</feature>
<dbReference type="AlphaFoldDB" id="A0A151NK76"/>
<sequence>MPGILLFLWATYASMICKLVTDAEAKTACLMTYFAGHILRHWGIFTPTNHRPWIMRAPWFYETLNQCYREYGLQNVGPVTMRKHRKIQEMARLRDITLPVDLLSGDACQAVWVCIHHKELHKDHRDLNWLITHQALPVRTRRYREGQLGLPSCPWPKCHGATETIEHLLWLCTCAKEVWKRVKQIRKVVTSVS</sequence>
<evidence type="ECO:0000256" key="1">
    <source>
        <dbReference type="SAM" id="SignalP"/>
    </source>
</evidence>
<dbReference type="EMBL" id="AKHW03002792">
    <property type="protein sequence ID" value="KYO37204.1"/>
    <property type="molecule type" value="Genomic_DNA"/>
</dbReference>
<reference evidence="2 3" key="1">
    <citation type="journal article" date="2012" name="Genome Biol.">
        <title>Sequencing three crocodilian genomes to illuminate the evolution of archosaurs and amniotes.</title>
        <authorList>
            <person name="St John J.A."/>
            <person name="Braun E.L."/>
            <person name="Isberg S.R."/>
            <person name="Miles L.G."/>
            <person name="Chong A.Y."/>
            <person name="Gongora J."/>
            <person name="Dalzell P."/>
            <person name="Moran C."/>
            <person name="Bed'hom B."/>
            <person name="Abzhanov A."/>
            <person name="Burgess S.C."/>
            <person name="Cooksey A.M."/>
            <person name="Castoe T.A."/>
            <person name="Crawford N.G."/>
            <person name="Densmore L.D."/>
            <person name="Drew J.C."/>
            <person name="Edwards S.V."/>
            <person name="Faircloth B.C."/>
            <person name="Fujita M.K."/>
            <person name="Greenwold M.J."/>
            <person name="Hoffmann F.G."/>
            <person name="Howard J.M."/>
            <person name="Iguchi T."/>
            <person name="Janes D.E."/>
            <person name="Khan S.Y."/>
            <person name="Kohno S."/>
            <person name="de Koning A.J."/>
            <person name="Lance S.L."/>
            <person name="McCarthy F.M."/>
            <person name="McCormack J.E."/>
            <person name="Merchant M.E."/>
            <person name="Peterson D.G."/>
            <person name="Pollock D.D."/>
            <person name="Pourmand N."/>
            <person name="Raney B.J."/>
            <person name="Roessler K.A."/>
            <person name="Sanford J.R."/>
            <person name="Sawyer R.H."/>
            <person name="Schmidt C.J."/>
            <person name="Triplett E.W."/>
            <person name="Tuberville T.D."/>
            <person name="Venegas-Anaya M."/>
            <person name="Howard J.T."/>
            <person name="Jarvis E.D."/>
            <person name="Guillette L.J.Jr."/>
            <person name="Glenn T.C."/>
            <person name="Green R.E."/>
            <person name="Ray D.A."/>
        </authorList>
    </citation>
    <scope>NUCLEOTIDE SEQUENCE [LARGE SCALE GENOMIC DNA]</scope>
    <source>
        <strain evidence="2">KSC_2009_1</strain>
    </source>
</reference>
<proteinExistence type="predicted"/>
<name>A0A151NK76_ALLMI</name>
<keyword evidence="1" id="KW-0732">Signal</keyword>
<evidence type="ECO:0000313" key="2">
    <source>
        <dbReference type="EMBL" id="KYO37204.1"/>
    </source>
</evidence>
<comment type="caution">
    <text evidence="2">The sequence shown here is derived from an EMBL/GenBank/DDBJ whole genome shotgun (WGS) entry which is preliminary data.</text>
</comment>
<organism evidence="2 3">
    <name type="scientific">Alligator mississippiensis</name>
    <name type="common">American alligator</name>
    <dbReference type="NCBI Taxonomy" id="8496"/>
    <lineage>
        <taxon>Eukaryota</taxon>
        <taxon>Metazoa</taxon>
        <taxon>Chordata</taxon>
        <taxon>Craniata</taxon>
        <taxon>Vertebrata</taxon>
        <taxon>Euteleostomi</taxon>
        <taxon>Archelosauria</taxon>
        <taxon>Archosauria</taxon>
        <taxon>Crocodylia</taxon>
        <taxon>Alligatoridae</taxon>
        <taxon>Alligatorinae</taxon>
        <taxon>Alligator</taxon>
    </lineage>
</organism>
<evidence type="ECO:0000313" key="3">
    <source>
        <dbReference type="Proteomes" id="UP000050525"/>
    </source>
</evidence>